<protein>
    <submittedName>
        <fullName evidence="2">VOC family protein</fullName>
    </submittedName>
</protein>
<dbReference type="AlphaFoldDB" id="A0A438B3X8"/>
<dbReference type="Proteomes" id="UP000283479">
    <property type="component" value="Unassembled WGS sequence"/>
</dbReference>
<dbReference type="InterPro" id="IPR037523">
    <property type="entry name" value="VOC_core"/>
</dbReference>
<dbReference type="InterPro" id="IPR029068">
    <property type="entry name" value="Glyas_Bleomycin-R_OHBP_Dase"/>
</dbReference>
<dbReference type="EMBL" id="RKLO01000001">
    <property type="protein sequence ID" value="RVW05694.1"/>
    <property type="molecule type" value="Genomic_DNA"/>
</dbReference>
<reference evidence="2 3" key="1">
    <citation type="submission" date="2018-11" db="EMBL/GenBank/DDBJ databases">
        <title>Rhodococcus spongicola sp. nov. and Rhodococcus xishaensis sp. nov. from marine sponges.</title>
        <authorList>
            <person name="Li L."/>
            <person name="Lin H.W."/>
        </authorList>
    </citation>
    <scope>NUCLEOTIDE SEQUENCE [LARGE SCALE GENOMIC DNA]</scope>
    <source>
        <strain evidence="2 3">LHW51113</strain>
    </source>
</reference>
<dbReference type="PROSITE" id="PS51819">
    <property type="entry name" value="VOC"/>
    <property type="match status" value="1"/>
</dbReference>
<dbReference type="SUPFAM" id="SSF54593">
    <property type="entry name" value="Glyoxalase/Bleomycin resistance protein/Dihydroxybiphenyl dioxygenase"/>
    <property type="match status" value="1"/>
</dbReference>
<gene>
    <name evidence="2" type="ORF">EGT50_03935</name>
</gene>
<organism evidence="2 3">
    <name type="scientific">Rhodococcus xishaensis</name>
    <dbReference type="NCBI Taxonomy" id="2487364"/>
    <lineage>
        <taxon>Bacteria</taxon>
        <taxon>Bacillati</taxon>
        <taxon>Actinomycetota</taxon>
        <taxon>Actinomycetes</taxon>
        <taxon>Mycobacteriales</taxon>
        <taxon>Nocardiaceae</taxon>
        <taxon>Rhodococcus</taxon>
    </lineage>
</organism>
<name>A0A438B3X8_9NOCA</name>
<dbReference type="Gene3D" id="3.10.180.10">
    <property type="entry name" value="2,3-Dihydroxybiphenyl 1,2-Dioxygenase, domain 1"/>
    <property type="match status" value="1"/>
</dbReference>
<sequence>MAISLNHTIVLARDKQVSASFLTTLFDLPDAVPVGPFLAVRLHNDVTLDFADPPVEVLPQHYAFQVTEEEFDAIYGRILERGLEHWADPHNTRPGEINRNNGGRGVYFRDPAGHNLEILTRP</sequence>
<keyword evidence="3" id="KW-1185">Reference proteome</keyword>
<proteinExistence type="predicted"/>
<evidence type="ECO:0000313" key="2">
    <source>
        <dbReference type="EMBL" id="RVW05694.1"/>
    </source>
</evidence>
<comment type="caution">
    <text evidence="2">The sequence shown here is derived from an EMBL/GenBank/DDBJ whole genome shotgun (WGS) entry which is preliminary data.</text>
</comment>
<dbReference type="CDD" id="cd08351">
    <property type="entry name" value="ChaP_like"/>
    <property type="match status" value="1"/>
</dbReference>
<dbReference type="RefSeq" id="WP_127951222.1">
    <property type="nucleotide sequence ID" value="NZ_RKLO01000001.1"/>
</dbReference>
<evidence type="ECO:0000259" key="1">
    <source>
        <dbReference type="PROSITE" id="PS51819"/>
    </source>
</evidence>
<dbReference type="OrthoDB" id="9810341at2"/>
<accession>A0A438B3X8</accession>
<feature type="domain" description="VOC" evidence="1">
    <location>
        <begin position="4"/>
        <end position="121"/>
    </location>
</feature>
<evidence type="ECO:0000313" key="3">
    <source>
        <dbReference type="Proteomes" id="UP000283479"/>
    </source>
</evidence>